<dbReference type="Proteomes" id="UP000187283">
    <property type="component" value="Unassembled WGS sequence"/>
</dbReference>
<dbReference type="AlphaFoldDB" id="A0A1R1YEP3"/>
<gene>
    <name evidence="2" type="ORF">AYI70_g914</name>
</gene>
<feature type="signal peptide" evidence="1">
    <location>
        <begin position="1"/>
        <end position="20"/>
    </location>
</feature>
<organism evidence="2 3">
    <name type="scientific">Smittium culicis</name>
    <dbReference type="NCBI Taxonomy" id="133412"/>
    <lineage>
        <taxon>Eukaryota</taxon>
        <taxon>Fungi</taxon>
        <taxon>Fungi incertae sedis</taxon>
        <taxon>Zoopagomycota</taxon>
        <taxon>Kickxellomycotina</taxon>
        <taxon>Harpellomycetes</taxon>
        <taxon>Harpellales</taxon>
        <taxon>Legeriomycetaceae</taxon>
        <taxon>Smittium</taxon>
    </lineage>
</organism>
<name>A0A1R1YEP3_9FUNG</name>
<evidence type="ECO:0000313" key="3">
    <source>
        <dbReference type="Proteomes" id="UP000187283"/>
    </source>
</evidence>
<protein>
    <submittedName>
        <fullName evidence="2">Uncharacterized protein</fullName>
    </submittedName>
</protein>
<accession>A0A1R1YEP3</accession>
<dbReference type="EMBL" id="LSSN01000176">
    <property type="protein sequence ID" value="OMJ25408.1"/>
    <property type="molecule type" value="Genomic_DNA"/>
</dbReference>
<proteinExistence type="predicted"/>
<evidence type="ECO:0000256" key="1">
    <source>
        <dbReference type="SAM" id="SignalP"/>
    </source>
</evidence>
<evidence type="ECO:0000313" key="2">
    <source>
        <dbReference type="EMBL" id="OMJ25408.1"/>
    </source>
</evidence>
<sequence>MLKSATFIIFASMCLNGAYSQSAGNAEVNYSYYPNLTTKFLIIQKLGSCRNFGNVRSIRVKTLEDSEVILYN</sequence>
<keyword evidence="1" id="KW-0732">Signal</keyword>
<reference evidence="2 3" key="1">
    <citation type="submission" date="2017-01" db="EMBL/GenBank/DDBJ databases">
        <authorList>
            <person name="Mah S.A."/>
            <person name="Swanson W.J."/>
            <person name="Moy G.W."/>
            <person name="Vacquier V.D."/>
        </authorList>
    </citation>
    <scope>NUCLEOTIDE SEQUENCE [LARGE SCALE GENOMIC DNA]</scope>
    <source>
        <strain evidence="2 3">GSMNP</strain>
    </source>
</reference>
<keyword evidence="3" id="KW-1185">Reference proteome</keyword>
<feature type="chain" id="PRO_5013068395" evidence="1">
    <location>
        <begin position="21"/>
        <end position="72"/>
    </location>
</feature>
<comment type="caution">
    <text evidence="2">The sequence shown here is derived from an EMBL/GenBank/DDBJ whole genome shotgun (WGS) entry which is preliminary data.</text>
</comment>